<dbReference type="GO" id="GO:0005634">
    <property type="term" value="C:nucleus"/>
    <property type="evidence" value="ECO:0007669"/>
    <property type="project" value="UniProtKB-SubCell"/>
</dbReference>
<dbReference type="PANTHER" id="PTHR34269">
    <property type="entry name" value="TRANSCRIPTION FACTOR B3-DOMAIN FAMILY-RELATED"/>
    <property type="match status" value="1"/>
</dbReference>
<evidence type="ECO:0000313" key="6">
    <source>
        <dbReference type="EMBL" id="KAF9617651.1"/>
    </source>
</evidence>
<evidence type="ECO:0000256" key="1">
    <source>
        <dbReference type="ARBA" id="ARBA00004123"/>
    </source>
</evidence>
<keyword evidence="4" id="KW-0804">Transcription</keyword>
<dbReference type="Gene3D" id="2.40.330.10">
    <property type="entry name" value="DNA-binding pseudobarrel domain"/>
    <property type="match status" value="1"/>
</dbReference>
<organism evidence="6 7">
    <name type="scientific">Coptis chinensis</name>
    <dbReference type="NCBI Taxonomy" id="261450"/>
    <lineage>
        <taxon>Eukaryota</taxon>
        <taxon>Viridiplantae</taxon>
        <taxon>Streptophyta</taxon>
        <taxon>Embryophyta</taxon>
        <taxon>Tracheophyta</taxon>
        <taxon>Spermatophyta</taxon>
        <taxon>Magnoliopsida</taxon>
        <taxon>Ranunculales</taxon>
        <taxon>Ranunculaceae</taxon>
        <taxon>Coptidoideae</taxon>
        <taxon>Coptis</taxon>
    </lineage>
</organism>
<dbReference type="AlphaFoldDB" id="A0A835MBG5"/>
<reference evidence="6 7" key="1">
    <citation type="submission" date="2020-10" db="EMBL/GenBank/DDBJ databases">
        <title>The Coptis chinensis genome and diversification of protoberbering-type alkaloids.</title>
        <authorList>
            <person name="Wang B."/>
            <person name="Shu S."/>
            <person name="Song C."/>
            <person name="Liu Y."/>
        </authorList>
    </citation>
    <scope>NUCLEOTIDE SEQUENCE [LARGE SCALE GENOMIC DNA]</scope>
    <source>
        <strain evidence="6">HL-2020</strain>
        <tissue evidence="6">Leaf</tissue>
    </source>
</reference>
<evidence type="ECO:0000256" key="3">
    <source>
        <dbReference type="ARBA" id="ARBA00023125"/>
    </source>
</evidence>
<gene>
    <name evidence="6" type="ORF">IFM89_037714</name>
</gene>
<keyword evidence="5" id="KW-0539">Nucleus</keyword>
<evidence type="ECO:0008006" key="8">
    <source>
        <dbReference type="Google" id="ProtNLM"/>
    </source>
</evidence>
<keyword evidence="2" id="KW-0805">Transcription regulation</keyword>
<dbReference type="InterPro" id="IPR003340">
    <property type="entry name" value="B3_DNA-bd"/>
</dbReference>
<dbReference type="Proteomes" id="UP000631114">
    <property type="component" value="Unassembled WGS sequence"/>
</dbReference>
<keyword evidence="7" id="KW-1185">Reference proteome</keyword>
<evidence type="ECO:0000256" key="4">
    <source>
        <dbReference type="ARBA" id="ARBA00023163"/>
    </source>
</evidence>
<dbReference type="InterPro" id="IPR015300">
    <property type="entry name" value="DNA-bd_pseudobarrel_sf"/>
</dbReference>
<accession>A0A835MBG5</accession>
<dbReference type="SUPFAM" id="SSF101936">
    <property type="entry name" value="DNA-binding pseudobarrel domain"/>
    <property type="match status" value="1"/>
</dbReference>
<evidence type="ECO:0000256" key="2">
    <source>
        <dbReference type="ARBA" id="ARBA00023015"/>
    </source>
</evidence>
<proteinExistence type="predicted"/>
<sequence>MITSRFRSQTPYSSTVTQEFFSSCNGSNILPHSIEKEEEVTGSIGPKGFFLFGAFISAEDNNNNTEKTTDWCLSLVAERKESFNGNENKHVKRKGIQEVVQELEGSERKRQKTVVTNAGEEQRNQSEIGDVANNQIVVVDAVDDPLDVATVGSILFTIKKTLTQSDTDSLCRLLLKKYVVLDHILPYLNEEQKRDVDNGEGTAIVIKDVDEYHQSAHHLIFKKSQKSGSYILKSNWKVSFVSRRCLRKGDEIGLVWDPNQACLLFSVLRLAN</sequence>
<dbReference type="PANTHER" id="PTHR34269:SF11">
    <property type="entry name" value="B3 DOMAIN PROTEIN"/>
    <property type="match status" value="1"/>
</dbReference>
<dbReference type="GO" id="GO:0003677">
    <property type="term" value="F:DNA binding"/>
    <property type="evidence" value="ECO:0007669"/>
    <property type="project" value="UniProtKB-KW"/>
</dbReference>
<evidence type="ECO:0000256" key="5">
    <source>
        <dbReference type="ARBA" id="ARBA00023242"/>
    </source>
</evidence>
<dbReference type="InterPro" id="IPR051442">
    <property type="entry name" value="B3_domain"/>
</dbReference>
<evidence type="ECO:0000313" key="7">
    <source>
        <dbReference type="Proteomes" id="UP000631114"/>
    </source>
</evidence>
<keyword evidence="3" id="KW-0238">DNA-binding</keyword>
<dbReference type="EMBL" id="JADFTS010000003">
    <property type="protein sequence ID" value="KAF9617651.1"/>
    <property type="molecule type" value="Genomic_DNA"/>
</dbReference>
<dbReference type="OrthoDB" id="1915967at2759"/>
<comment type="subcellular location">
    <subcellularLocation>
        <location evidence="1">Nucleus</location>
    </subcellularLocation>
</comment>
<dbReference type="CDD" id="cd10017">
    <property type="entry name" value="B3_DNA"/>
    <property type="match status" value="1"/>
</dbReference>
<protein>
    <recommendedName>
        <fullName evidence="8">B3 domain-containing protein</fullName>
    </recommendedName>
</protein>
<name>A0A835MBG5_9MAGN</name>
<comment type="caution">
    <text evidence="6">The sequence shown here is derived from an EMBL/GenBank/DDBJ whole genome shotgun (WGS) entry which is preliminary data.</text>
</comment>